<evidence type="ECO:0000313" key="2">
    <source>
        <dbReference type="EMBL" id="ENV60175.1"/>
    </source>
</evidence>
<accession>A0ABN0JXB8</accession>
<evidence type="ECO:0008006" key="4">
    <source>
        <dbReference type="Google" id="ProtNLM"/>
    </source>
</evidence>
<comment type="caution">
    <text evidence="2">The sequence shown here is derived from an EMBL/GenBank/DDBJ whole genome shotgun (WGS) entry which is preliminary data.</text>
</comment>
<evidence type="ECO:0000256" key="1">
    <source>
        <dbReference type="SAM" id="Phobius"/>
    </source>
</evidence>
<evidence type="ECO:0000313" key="3">
    <source>
        <dbReference type="Proteomes" id="UP000018433"/>
    </source>
</evidence>
<proteinExistence type="predicted"/>
<name>A0ABN0JXB8_9GAMM</name>
<reference evidence="2 3" key="1">
    <citation type="submission" date="2013-02" db="EMBL/GenBank/DDBJ databases">
        <title>The Genome Sequence of Acinetobacter soli NIPH 2899.</title>
        <authorList>
            <consortium name="The Broad Institute Genome Sequencing Platform"/>
            <consortium name="The Broad Institute Genome Sequencing Center for Infectious Disease"/>
            <person name="Cerqueira G."/>
            <person name="Feldgarden M."/>
            <person name="Courvalin P."/>
            <person name="Perichon B."/>
            <person name="Grillot-Courvalin C."/>
            <person name="Clermont D."/>
            <person name="Rocha E."/>
            <person name="Yoon E.-J."/>
            <person name="Nemec A."/>
            <person name="Walker B."/>
            <person name="Young S.K."/>
            <person name="Zeng Q."/>
            <person name="Gargeya S."/>
            <person name="Fitzgerald M."/>
            <person name="Haas B."/>
            <person name="Abouelleil A."/>
            <person name="Alvarado L."/>
            <person name="Arachchi H.M."/>
            <person name="Berlin A.M."/>
            <person name="Chapman S.B."/>
            <person name="Dewar J."/>
            <person name="Goldberg J."/>
            <person name="Griggs A."/>
            <person name="Gujja S."/>
            <person name="Hansen M."/>
            <person name="Howarth C."/>
            <person name="Imamovic A."/>
            <person name="Larimer J."/>
            <person name="McCowan C."/>
            <person name="Murphy C."/>
            <person name="Neiman D."/>
            <person name="Pearson M."/>
            <person name="Priest M."/>
            <person name="Roberts A."/>
            <person name="Saif S."/>
            <person name="Shea T."/>
            <person name="Sisk P."/>
            <person name="Sykes S."/>
            <person name="Wortman J."/>
            <person name="Nusbaum C."/>
            <person name="Birren B."/>
        </authorList>
    </citation>
    <scope>NUCLEOTIDE SEQUENCE [LARGE SCALE GENOMIC DNA]</scope>
    <source>
        <strain evidence="2 3">NIPH 2899</strain>
    </source>
</reference>
<keyword evidence="1" id="KW-1133">Transmembrane helix</keyword>
<dbReference type="Proteomes" id="UP000018433">
    <property type="component" value="Unassembled WGS sequence"/>
</dbReference>
<protein>
    <recommendedName>
        <fullName evidence="4">DUF2523 domain-containing protein</fullName>
    </recommendedName>
</protein>
<gene>
    <name evidence="2" type="ORF">F950_02737</name>
</gene>
<organism evidence="2 3">
    <name type="scientific">Acinetobacter soli NIPH 2899</name>
    <dbReference type="NCBI Taxonomy" id="1217677"/>
    <lineage>
        <taxon>Bacteria</taxon>
        <taxon>Pseudomonadati</taxon>
        <taxon>Pseudomonadota</taxon>
        <taxon>Gammaproteobacteria</taxon>
        <taxon>Moraxellales</taxon>
        <taxon>Moraxellaceae</taxon>
        <taxon>Acinetobacter</taxon>
    </lineage>
</organism>
<keyword evidence="1" id="KW-0472">Membrane</keyword>
<dbReference type="EMBL" id="APPV01000011">
    <property type="protein sequence ID" value="ENV60175.1"/>
    <property type="molecule type" value="Genomic_DNA"/>
</dbReference>
<sequence>MAKLLTFILTSLVSSLIARLLLGAGLSIVTYKFINDLVDQAKLAIGSALHSLPSDVLSFIQLLKIDLCLSILMSAIAIAAYIKSAKIFIGKS</sequence>
<keyword evidence="1" id="KW-0812">Transmembrane</keyword>
<dbReference type="Pfam" id="PF10734">
    <property type="entry name" value="DUF2523"/>
    <property type="match status" value="1"/>
</dbReference>
<dbReference type="InterPro" id="IPR019670">
    <property type="entry name" value="DUF2523"/>
</dbReference>
<keyword evidence="3" id="KW-1185">Reference proteome</keyword>
<dbReference type="RefSeq" id="WP_004947940.1">
    <property type="nucleotide sequence ID" value="NZ_KB849643.1"/>
</dbReference>
<feature type="transmembrane region" description="Helical" evidence="1">
    <location>
        <begin position="59"/>
        <end position="82"/>
    </location>
</feature>